<dbReference type="Pfam" id="PF07690">
    <property type="entry name" value="MFS_1"/>
    <property type="match status" value="1"/>
</dbReference>
<dbReference type="EMBL" id="CP010525">
    <property type="protein sequence ID" value="AJO20939.1"/>
    <property type="molecule type" value="Genomic_DNA"/>
</dbReference>
<comment type="subcellular location">
    <subcellularLocation>
        <location evidence="1">Cell membrane</location>
        <topology evidence="1">Multi-pass membrane protein</topology>
    </subcellularLocation>
</comment>
<dbReference type="Proteomes" id="UP000032024">
    <property type="component" value="Chromosome"/>
</dbReference>
<feature type="transmembrane region" description="Helical" evidence="2">
    <location>
        <begin position="267"/>
        <end position="286"/>
    </location>
</feature>
<accession>A0AAN0WAC5</accession>
<sequence>MYKFKTLTIFLFTFYFSMGVSKYIQILWFEKNDSVFNFSLSYSAMAVAGSFSFLLGKKVNQLSIKKGIFIFIPLYMAGMLLRIFPQPFFIPIISGAVSGIGAATVLLITRTWIAALIADHPEISSKLISSKAIISQIAMISTTFLSGQALYFLGESSASYISLLIMAPILLFGVFFIRDYPDDHIIKKTRNKTVLPSNKKIAILVYTLGILIGMNLGLVQPYLPIILKEVGQFNISFVSTLMTIVSVVQMLSSLFFRNKKMNQRPNIFFLIIELVIFIIFTFTGVMDLRHMIIIPVFLFAILITGFQIVREIMEYTMFPAEELTLYLGIVQSSVLVGDSVGGPVGGYLYNLSISMLFIVFAILNLIIGIGYTIIYSIHSKYNKRIALSQEIDHTLTK</sequence>
<feature type="transmembrane region" description="Helical" evidence="2">
    <location>
        <begin position="160"/>
        <end position="180"/>
    </location>
</feature>
<feature type="transmembrane region" description="Helical" evidence="2">
    <location>
        <begin position="90"/>
        <end position="113"/>
    </location>
</feature>
<feature type="transmembrane region" description="Helical" evidence="2">
    <location>
        <begin position="201"/>
        <end position="223"/>
    </location>
</feature>
<evidence type="ECO:0000256" key="1">
    <source>
        <dbReference type="ARBA" id="ARBA00004651"/>
    </source>
</evidence>
<dbReference type="InterPro" id="IPR011701">
    <property type="entry name" value="MFS"/>
</dbReference>
<dbReference type="RefSeq" id="WP_014096701.1">
    <property type="nucleotide sequence ID" value="NZ_CP010525.1"/>
</dbReference>
<proteinExistence type="predicted"/>
<feature type="transmembrane region" description="Helical" evidence="2">
    <location>
        <begin position="235"/>
        <end position="255"/>
    </location>
</feature>
<protein>
    <submittedName>
        <fullName evidence="3">Major facilitator superfamily protein</fullName>
    </submittedName>
</protein>
<reference evidence="4" key="1">
    <citation type="submission" date="2015-01" db="EMBL/GenBank/DDBJ databases">
        <title>Comparative genome analysis of Bacillus coagulans HM-08, Clostridium butyricum HM-68, Bacillus subtilis HM-66 and Bacillus paralicheniformis BL-09.</title>
        <authorList>
            <person name="Zhang H."/>
        </authorList>
    </citation>
    <scope>NUCLEOTIDE SEQUENCE [LARGE SCALE GENOMIC DNA]</scope>
    <source>
        <strain evidence="4">HM-08</strain>
    </source>
</reference>
<dbReference type="InterPro" id="IPR036259">
    <property type="entry name" value="MFS_trans_sf"/>
</dbReference>
<dbReference type="GO" id="GO:0022857">
    <property type="term" value="F:transmembrane transporter activity"/>
    <property type="evidence" value="ECO:0007669"/>
    <property type="project" value="InterPro"/>
</dbReference>
<dbReference type="AlphaFoldDB" id="A0AAN0WAC5"/>
<dbReference type="SUPFAM" id="SSF103473">
    <property type="entry name" value="MFS general substrate transporter"/>
    <property type="match status" value="1"/>
</dbReference>
<feature type="transmembrane region" description="Helical" evidence="2">
    <location>
        <begin position="133"/>
        <end position="154"/>
    </location>
</feature>
<evidence type="ECO:0000313" key="3">
    <source>
        <dbReference type="EMBL" id="AJO20939.1"/>
    </source>
</evidence>
<name>A0AAN0WAC5_HEYCO</name>
<keyword evidence="2" id="KW-0472">Membrane</keyword>
<dbReference type="GO" id="GO:0005886">
    <property type="term" value="C:plasma membrane"/>
    <property type="evidence" value="ECO:0007669"/>
    <property type="project" value="UniProtKB-SubCell"/>
</dbReference>
<keyword evidence="2" id="KW-1133">Transmembrane helix</keyword>
<keyword evidence="4" id="KW-1185">Reference proteome</keyword>
<dbReference type="Gene3D" id="1.20.1250.20">
    <property type="entry name" value="MFS general substrate transporter like domains"/>
    <property type="match status" value="2"/>
</dbReference>
<gene>
    <name evidence="3" type="ORF">SB48_HM08orf00215</name>
</gene>
<feature type="transmembrane region" description="Helical" evidence="2">
    <location>
        <begin position="35"/>
        <end position="55"/>
    </location>
</feature>
<evidence type="ECO:0000256" key="2">
    <source>
        <dbReference type="SAM" id="Phobius"/>
    </source>
</evidence>
<organism evidence="3 4">
    <name type="scientific">Heyndrickxia coagulans</name>
    <name type="common">Weizmannia coagulans</name>
    <dbReference type="NCBI Taxonomy" id="1398"/>
    <lineage>
        <taxon>Bacteria</taxon>
        <taxon>Bacillati</taxon>
        <taxon>Bacillota</taxon>
        <taxon>Bacilli</taxon>
        <taxon>Bacillales</taxon>
        <taxon>Bacillaceae</taxon>
        <taxon>Heyndrickxia</taxon>
    </lineage>
</organism>
<evidence type="ECO:0000313" key="4">
    <source>
        <dbReference type="Proteomes" id="UP000032024"/>
    </source>
</evidence>
<feature type="transmembrane region" description="Helical" evidence="2">
    <location>
        <begin position="292"/>
        <end position="313"/>
    </location>
</feature>
<feature type="transmembrane region" description="Helical" evidence="2">
    <location>
        <begin position="325"/>
        <end position="349"/>
    </location>
</feature>
<feature type="transmembrane region" description="Helical" evidence="2">
    <location>
        <begin position="7"/>
        <end position="29"/>
    </location>
</feature>
<feature type="transmembrane region" description="Helical" evidence="2">
    <location>
        <begin position="355"/>
        <end position="377"/>
    </location>
</feature>
<keyword evidence="2" id="KW-0812">Transmembrane</keyword>
<feature type="transmembrane region" description="Helical" evidence="2">
    <location>
        <begin position="67"/>
        <end position="84"/>
    </location>
</feature>